<evidence type="ECO:0000256" key="2">
    <source>
        <dbReference type="SAM" id="SignalP"/>
    </source>
</evidence>
<dbReference type="EMBL" id="CP003555">
    <property type="protein sequence ID" value="AFK64208.1"/>
    <property type="molecule type" value="Genomic_DNA"/>
</dbReference>
<dbReference type="Proteomes" id="UP000005267">
    <property type="component" value="Chromosome"/>
</dbReference>
<protein>
    <submittedName>
        <fullName evidence="3">Extra-cytoplasmic solute receptor family protein 37</fullName>
    </submittedName>
</protein>
<organism evidence="3 4">
    <name type="scientific">Advenella kashmirensis (strain DSM 17095 / LMG 22695 / WT001)</name>
    <name type="common">Tetrathiobacter kashmirensis</name>
    <dbReference type="NCBI Taxonomy" id="1036672"/>
    <lineage>
        <taxon>Bacteria</taxon>
        <taxon>Pseudomonadati</taxon>
        <taxon>Pseudomonadota</taxon>
        <taxon>Betaproteobacteria</taxon>
        <taxon>Burkholderiales</taxon>
        <taxon>Alcaligenaceae</taxon>
    </lineage>
</organism>
<dbReference type="PANTHER" id="PTHR42928">
    <property type="entry name" value="TRICARBOXYLATE-BINDING PROTEIN"/>
    <property type="match status" value="1"/>
</dbReference>
<keyword evidence="3" id="KW-0675">Receptor</keyword>
<evidence type="ECO:0000256" key="1">
    <source>
        <dbReference type="ARBA" id="ARBA00006987"/>
    </source>
</evidence>
<feature type="chain" id="PRO_5003680804" evidence="2">
    <location>
        <begin position="28"/>
        <end position="66"/>
    </location>
</feature>
<dbReference type="PANTHER" id="PTHR42928:SF5">
    <property type="entry name" value="BLR1237 PROTEIN"/>
    <property type="match status" value="1"/>
</dbReference>
<gene>
    <name evidence="3" type="ordered locus">TKWG_23000</name>
</gene>
<accession>I3UGS0</accession>
<comment type="similarity">
    <text evidence="1">Belongs to the UPF0065 (bug) family.</text>
</comment>
<sequence length="66" mass="6794">MIYHRRALLASLIACAGLATVPTLAAAADAYPAQPITLVVPFQPGGGTDAVARSFAKPLKSTFPKV</sequence>
<dbReference type="Gene3D" id="3.40.190.150">
    <property type="entry name" value="Bordetella uptake gene, domain 1"/>
    <property type="match status" value="1"/>
</dbReference>
<proteinExistence type="inferred from homology"/>
<reference evidence="3 4" key="1">
    <citation type="journal article" date="2011" name="J. Bacteriol.">
        <title>Whole-genome shotgun sequencing of the sulfur-oxidizing chemoautotroph Tetrathiobacter kashmirensis.</title>
        <authorList>
            <person name="Ghosh W."/>
            <person name="George A."/>
            <person name="Agarwal A."/>
            <person name="Raj P."/>
            <person name="Alam M."/>
            <person name="Pyne P."/>
            <person name="Das Gupta S.K."/>
        </authorList>
    </citation>
    <scope>NUCLEOTIDE SEQUENCE [LARGE SCALE GENOMIC DNA]</scope>
    <source>
        <strain evidence="3 4">WT001</strain>
    </source>
</reference>
<dbReference type="RefSeq" id="WP_014752299.1">
    <property type="nucleotide sequence ID" value="NC_017964.1"/>
</dbReference>
<evidence type="ECO:0000313" key="4">
    <source>
        <dbReference type="Proteomes" id="UP000005267"/>
    </source>
</evidence>
<feature type="signal peptide" evidence="2">
    <location>
        <begin position="1"/>
        <end position="27"/>
    </location>
</feature>
<keyword evidence="2" id="KW-0732">Signal</keyword>
<dbReference type="InterPro" id="IPR042100">
    <property type="entry name" value="Bug_dom1"/>
</dbReference>
<evidence type="ECO:0000313" key="3">
    <source>
        <dbReference type="EMBL" id="AFK64208.1"/>
    </source>
</evidence>
<dbReference type="HOGENOM" id="CLU_2821480_0_0_4"/>
<dbReference type="AlphaFoldDB" id="I3UGS0"/>
<name>I3UGS0_ADVKW</name>
<dbReference type="InterPro" id="IPR005064">
    <property type="entry name" value="BUG"/>
</dbReference>
<keyword evidence="4" id="KW-1185">Reference proteome</keyword>
<dbReference type="KEGG" id="aka:TKWG_23000"/>
<reference evidence="4" key="2">
    <citation type="journal article" date="2013" name="PLoS ONE">
        <title>Genome implosion elicits host-confinement in Alcaligenaceae: evidence from the comparative genomics of Tetrathiobacter kashmirensis, a pathogen in the making.</title>
        <authorList>
            <person name="Ghosh W."/>
            <person name="Alam M."/>
            <person name="Roy C."/>
            <person name="Pyne P."/>
            <person name="George A."/>
            <person name="Chakraborty R."/>
            <person name="Majumder S."/>
            <person name="Agarwal A."/>
            <person name="Chakraborty S."/>
            <person name="Majumdar S."/>
            <person name="Gupta S.K."/>
        </authorList>
    </citation>
    <scope>NUCLEOTIDE SEQUENCE [LARGE SCALE GENOMIC DNA]</scope>
    <source>
        <strain evidence="4">WT001</strain>
    </source>
</reference>